<dbReference type="AlphaFoldDB" id="A0A7M7H4R6"/>
<keyword evidence="3" id="KW-1185">Reference proteome</keyword>
<dbReference type="GeneID" id="103316106"/>
<evidence type="ECO:0008006" key="4">
    <source>
        <dbReference type="Google" id="ProtNLM"/>
    </source>
</evidence>
<evidence type="ECO:0000313" key="3">
    <source>
        <dbReference type="Proteomes" id="UP000002358"/>
    </source>
</evidence>
<dbReference type="EnsemblMetazoa" id="XM_008207910">
    <property type="protein sequence ID" value="XP_008206132"/>
    <property type="gene ID" value="LOC103316106"/>
</dbReference>
<feature type="region of interest" description="Disordered" evidence="1">
    <location>
        <begin position="58"/>
        <end position="81"/>
    </location>
</feature>
<accession>A0A7M7H4R6</accession>
<dbReference type="RefSeq" id="XP_008206132.1">
    <property type="nucleotide sequence ID" value="XM_008207910.1"/>
</dbReference>
<evidence type="ECO:0000256" key="1">
    <source>
        <dbReference type="SAM" id="MobiDB-lite"/>
    </source>
</evidence>
<dbReference type="InParanoid" id="A0A7M7H4R6"/>
<protein>
    <recommendedName>
        <fullName evidence="4">Peptidase A2 domain-containing protein</fullName>
    </recommendedName>
</protein>
<dbReference type="KEGG" id="nvi:103316106"/>
<dbReference type="OrthoDB" id="6423099at2759"/>
<name>A0A7M7H4R6_NASVI</name>
<organism evidence="2 3">
    <name type="scientific">Nasonia vitripennis</name>
    <name type="common">Parasitic wasp</name>
    <dbReference type="NCBI Taxonomy" id="7425"/>
    <lineage>
        <taxon>Eukaryota</taxon>
        <taxon>Metazoa</taxon>
        <taxon>Ecdysozoa</taxon>
        <taxon>Arthropoda</taxon>
        <taxon>Hexapoda</taxon>
        <taxon>Insecta</taxon>
        <taxon>Pterygota</taxon>
        <taxon>Neoptera</taxon>
        <taxon>Endopterygota</taxon>
        <taxon>Hymenoptera</taxon>
        <taxon>Apocrita</taxon>
        <taxon>Proctotrupomorpha</taxon>
        <taxon>Chalcidoidea</taxon>
        <taxon>Pteromalidae</taxon>
        <taxon>Pteromalinae</taxon>
        <taxon>Nasonia</taxon>
    </lineage>
</organism>
<dbReference type="Proteomes" id="UP000002358">
    <property type="component" value="Unassembled WGS sequence"/>
</dbReference>
<reference evidence="2" key="1">
    <citation type="submission" date="2021-01" db="UniProtKB">
        <authorList>
            <consortium name="EnsemblMetazoa"/>
        </authorList>
    </citation>
    <scope>IDENTIFICATION</scope>
</reference>
<sequence length="224" mass="23918">MRRLANNAFSDEAMRVKWLNLLPSNTSRLCRVLPATSLDELAHLADLAIAPEPPVHAVAACQPTPPSSSTSSGTASPQPECDISTLQQTTAVLTATTITAEVAPARTHALVQPVQLPQPHQHRPTRAGAGITANSARRPHNVSSPAPLHQVREFKRAPPLQAEAVGASTERRLHIVDRTSKLRFLVDTGSAVSLLPRTFFKEVRTRGPLTLSAANASAISTYGT</sequence>
<feature type="compositionally biased region" description="Low complexity" evidence="1">
    <location>
        <begin position="67"/>
        <end position="81"/>
    </location>
</feature>
<evidence type="ECO:0000313" key="2">
    <source>
        <dbReference type="EnsemblMetazoa" id="XP_008206132"/>
    </source>
</evidence>
<proteinExistence type="predicted"/>